<dbReference type="AlphaFoldDB" id="A0AA36E0N9"/>
<accession>A0AA36E0N9</accession>
<evidence type="ECO:0000256" key="1">
    <source>
        <dbReference type="SAM" id="MobiDB-lite"/>
    </source>
</evidence>
<sequence length="288" mass="32661">MDVMSTSGLPPIDNAGETTETNTSKANEAIERLNIVLHKKKESLKESPVTENNLMDQLIAHTTTVKFTQDKFAQANKDIIELKSKRDVVKTCVGDMNALLSKILDSHDPILTISIHRHLADRFRPTISMLSRIEGVAKIALIPKQGGEEFTRFAVGSSNQPKAFKFRSFVNVANVPFTDSNANQLLFSFYFKHMKLRFETLSVCKITVVKVTGLIETDFFPNLYNMLMRDRQKYEPIIAHLKHTIAYIQEIVNMVVEIASMLRRKPSVLSKESPEGFEKLKLGKIYKD</sequence>
<organism evidence="2 3">
    <name type="scientific">Lactuca saligna</name>
    <name type="common">Willowleaf lettuce</name>
    <dbReference type="NCBI Taxonomy" id="75948"/>
    <lineage>
        <taxon>Eukaryota</taxon>
        <taxon>Viridiplantae</taxon>
        <taxon>Streptophyta</taxon>
        <taxon>Embryophyta</taxon>
        <taxon>Tracheophyta</taxon>
        <taxon>Spermatophyta</taxon>
        <taxon>Magnoliopsida</taxon>
        <taxon>eudicotyledons</taxon>
        <taxon>Gunneridae</taxon>
        <taxon>Pentapetalae</taxon>
        <taxon>asterids</taxon>
        <taxon>campanulids</taxon>
        <taxon>Asterales</taxon>
        <taxon>Asteraceae</taxon>
        <taxon>Cichorioideae</taxon>
        <taxon>Cichorieae</taxon>
        <taxon>Lactucinae</taxon>
        <taxon>Lactuca</taxon>
    </lineage>
</organism>
<feature type="compositionally biased region" description="Polar residues" evidence="1">
    <location>
        <begin position="16"/>
        <end position="26"/>
    </location>
</feature>
<feature type="region of interest" description="Disordered" evidence="1">
    <location>
        <begin position="1"/>
        <end position="26"/>
    </location>
</feature>
<evidence type="ECO:0000313" key="2">
    <source>
        <dbReference type="EMBL" id="CAI9277870.1"/>
    </source>
</evidence>
<dbReference type="EMBL" id="OX465079">
    <property type="protein sequence ID" value="CAI9277870.1"/>
    <property type="molecule type" value="Genomic_DNA"/>
</dbReference>
<name>A0AA36E0N9_LACSI</name>
<evidence type="ECO:0000313" key="3">
    <source>
        <dbReference type="Proteomes" id="UP001177003"/>
    </source>
</evidence>
<keyword evidence="3" id="KW-1185">Reference proteome</keyword>
<reference evidence="2" key="1">
    <citation type="submission" date="2023-04" db="EMBL/GenBank/DDBJ databases">
        <authorList>
            <person name="Vijverberg K."/>
            <person name="Xiong W."/>
            <person name="Schranz E."/>
        </authorList>
    </citation>
    <scope>NUCLEOTIDE SEQUENCE</scope>
</reference>
<protein>
    <submittedName>
        <fullName evidence="2">Uncharacterized protein</fullName>
    </submittedName>
</protein>
<proteinExistence type="predicted"/>
<gene>
    <name evidence="2" type="ORF">LSALG_LOCUS17778</name>
</gene>
<dbReference type="Proteomes" id="UP001177003">
    <property type="component" value="Chromosome 3"/>
</dbReference>